<feature type="compositionally biased region" description="Low complexity" evidence="5">
    <location>
        <begin position="262"/>
        <end position="272"/>
    </location>
</feature>
<keyword evidence="8" id="KW-1185">Reference proteome</keyword>
<comment type="subcellular location">
    <subcellularLocation>
        <location evidence="1">Nucleus</location>
    </subcellularLocation>
</comment>
<comment type="caution">
    <text evidence="7">The sequence shown here is derived from an EMBL/GenBank/DDBJ whole genome shotgun (WGS) entry which is preliminary data.</text>
</comment>
<sequence length="601" mass="67172">MEAVLRSLRYENSELKQKFDALSKQFRTARNALVRRRDERDKWVERADYLEKLIAAAESEHGIQVLPRADPPLRVPVRRSKTQGGVWFPLTNEVPEAHRRATHVENELPPPSRTVSGGERPAAANIQSESTQGDEEDTAERLPVLPEQDMLDKVVVKEEPSSDVPVVVSERVIRKRKHDELGGPSIKPEPKDESSPVLSGGRYGMQTQESLDLGDIEQRMETPRKRKDQEHSPQSKASTAPRPQLSFATPTTAPARPPPAPQSAAPSVRSSALTPLSVNVRVARSAGDKHRDAPRKRRHLGYAIGALAEDGGVYGTTASARKDHQSETETPAGQGRLGMLLNSPSAADDAVIPRSANKRGGVLQHSDDRLPIPQRRELPFDKTTETTTRSPLAEIADASRPPPSSHKRVARDKSPQRKQQSSLASSLRGKRPSELRLDDFKVNPLANDGHDFAFTEVVRDKADRACLPGCTDMHCCGKQFRALALSQRPNPPLTPAQRLEEQKLLEEYLGDYAYRLATMSKEERDELWVEAKAQELANKYGKHRHRFSRMQSPPGFWNADFPSTQELQADKAEAAKREKQAITERYREAMRPGGRWIFKDE</sequence>
<evidence type="ECO:0000313" key="7">
    <source>
        <dbReference type="EMBL" id="KAJ6437138.1"/>
    </source>
</evidence>
<keyword evidence="3" id="KW-0539">Nucleus</keyword>
<accession>A0AB34FD51</accession>
<evidence type="ECO:0000256" key="2">
    <source>
        <dbReference type="ARBA" id="ARBA00022763"/>
    </source>
</evidence>
<feature type="region of interest" description="Disordered" evidence="5">
    <location>
        <begin position="100"/>
        <end position="341"/>
    </location>
</feature>
<feature type="compositionally biased region" description="Basic and acidic residues" evidence="5">
    <location>
        <begin position="365"/>
        <end position="384"/>
    </location>
</feature>
<dbReference type="Pfam" id="PF08573">
    <property type="entry name" value="SAE2"/>
    <property type="match status" value="1"/>
</dbReference>
<dbReference type="GO" id="GO:0005634">
    <property type="term" value="C:nucleus"/>
    <property type="evidence" value="ECO:0007669"/>
    <property type="project" value="UniProtKB-SubCell"/>
</dbReference>
<evidence type="ECO:0000256" key="1">
    <source>
        <dbReference type="ARBA" id="ARBA00004123"/>
    </source>
</evidence>
<evidence type="ECO:0000313" key="8">
    <source>
        <dbReference type="Proteomes" id="UP001163105"/>
    </source>
</evidence>
<reference evidence="7" key="1">
    <citation type="submission" date="2023-01" db="EMBL/GenBank/DDBJ databases">
        <title>The growth and conidiation of Purpureocillium lavendulum are regulated by nitrogen source and histone H3K14 acetylation.</title>
        <authorList>
            <person name="Tang P."/>
            <person name="Han J."/>
            <person name="Zhang C."/>
            <person name="Tang P."/>
            <person name="Qi F."/>
            <person name="Zhang K."/>
            <person name="Liang L."/>
        </authorList>
    </citation>
    <scope>NUCLEOTIDE SEQUENCE</scope>
    <source>
        <strain evidence="7">YMF1.00683</strain>
    </source>
</reference>
<organism evidence="7 8">
    <name type="scientific">Purpureocillium lavendulum</name>
    <dbReference type="NCBI Taxonomy" id="1247861"/>
    <lineage>
        <taxon>Eukaryota</taxon>
        <taxon>Fungi</taxon>
        <taxon>Dikarya</taxon>
        <taxon>Ascomycota</taxon>
        <taxon>Pezizomycotina</taxon>
        <taxon>Sordariomycetes</taxon>
        <taxon>Hypocreomycetidae</taxon>
        <taxon>Hypocreales</taxon>
        <taxon>Ophiocordycipitaceae</taxon>
        <taxon>Purpureocillium</taxon>
    </lineage>
</organism>
<gene>
    <name evidence="7" type="ORF">O9K51_10108</name>
</gene>
<dbReference type="GO" id="GO:0010792">
    <property type="term" value="P:DNA double-strand break processing involved in repair via single-strand annealing"/>
    <property type="evidence" value="ECO:0007669"/>
    <property type="project" value="TreeGrafter"/>
</dbReference>
<evidence type="ECO:0000256" key="3">
    <source>
        <dbReference type="ARBA" id="ARBA00023242"/>
    </source>
</evidence>
<dbReference type="PANTHER" id="PTHR15107">
    <property type="entry name" value="RETINOBLASTOMA BINDING PROTEIN 8"/>
    <property type="match status" value="1"/>
</dbReference>
<dbReference type="EMBL" id="JAQHRD010000013">
    <property type="protein sequence ID" value="KAJ6437138.1"/>
    <property type="molecule type" value="Genomic_DNA"/>
</dbReference>
<keyword evidence="2" id="KW-0227">DNA damage</keyword>
<dbReference type="GO" id="GO:0003684">
    <property type="term" value="F:damaged DNA binding"/>
    <property type="evidence" value="ECO:0007669"/>
    <property type="project" value="TreeGrafter"/>
</dbReference>
<evidence type="ECO:0000259" key="6">
    <source>
        <dbReference type="Pfam" id="PF08573"/>
    </source>
</evidence>
<dbReference type="PANTHER" id="PTHR15107:SF0">
    <property type="entry name" value="DNA ENDONUCLEASE ACTIVATOR CTP1 C-TERMINAL DOMAIN-CONTAINING PROTEIN"/>
    <property type="match status" value="1"/>
</dbReference>
<feature type="compositionally biased region" description="Basic and acidic residues" evidence="5">
    <location>
        <begin position="216"/>
        <end position="233"/>
    </location>
</feature>
<dbReference type="Proteomes" id="UP001163105">
    <property type="component" value="Unassembled WGS sequence"/>
</dbReference>
<keyword evidence="4" id="KW-0175">Coiled coil</keyword>
<proteinExistence type="predicted"/>
<dbReference type="InterPro" id="IPR033316">
    <property type="entry name" value="RBBP8-like"/>
</dbReference>
<evidence type="ECO:0000256" key="4">
    <source>
        <dbReference type="SAM" id="Coils"/>
    </source>
</evidence>
<feature type="compositionally biased region" description="Basic and acidic residues" evidence="5">
    <location>
        <begin position="150"/>
        <end position="160"/>
    </location>
</feature>
<feature type="domain" description="DNA endonuclease activator Ctp1 C-terminal" evidence="6">
    <location>
        <begin position="453"/>
        <end position="566"/>
    </location>
</feature>
<protein>
    <submittedName>
        <fullName evidence="7">DNA repair protein Sae2/CtIP</fullName>
    </submittedName>
</protein>
<evidence type="ECO:0000256" key="5">
    <source>
        <dbReference type="SAM" id="MobiDB-lite"/>
    </source>
</evidence>
<dbReference type="InterPro" id="IPR013882">
    <property type="entry name" value="Ctp1_C"/>
</dbReference>
<feature type="region of interest" description="Disordered" evidence="5">
    <location>
        <begin position="355"/>
        <end position="435"/>
    </location>
</feature>
<feature type="coiled-coil region" evidence="4">
    <location>
        <begin position="5"/>
        <end position="32"/>
    </location>
</feature>
<name>A0AB34FD51_9HYPO</name>
<dbReference type="AlphaFoldDB" id="A0AB34FD51"/>